<evidence type="ECO:0000256" key="1">
    <source>
        <dbReference type="SAM" id="Phobius"/>
    </source>
</evidence>
<keyword evidence="1" id="KW-0812">Transmembrane</keyword>
<sequence>MTNSAISQAQGNTQIVTLAKDPAIALIVQASGLLLVYLLQISLAQWMGRTEYGIYEYVMSWSLLLAIPAGLGLPHTILRLTTSNSDN</sequence>
<evidence type="ECO:0000313" key="2">
    <source>
        <dbReference type="EMBL" id="MDR9894628.1"/>
    </source>
</evidence>
<keyword evidence="3" id="KW-1185">Reference proteome</keyword>
<keyword evidence="1" id="KW-1133">Transmembrane helix</keyword>
<gene>
    <name evidence="2" type="ORF">G7B40_008605</name>
</gene>
<dbReference type="Proteomes" id="UP000667802">
    <property type="component" value="Unassembled WGS sequence"/>
</dbReference>
<dbReference type="EMBL" id="JAALHA020000003">
    <property type="protein sequence ID" value="MDR9894628.1"/>
    <property type="molecule type" value="Genomic_DNA"/>
</dbReference>
<comment type="caution">
    <text evidence="2">The sequence shown here is derived from an EMBL/GenBank/DDBJ whole genome shotgun (WGS) entry which is preliminary data.</text>
</comment>
<evidence type="ECO:0008006" key="4">
    <source>
        <dbReference type="Google" id="ProtNLM"/>
    </source>
</evidence>
<proteinExistence type="predicted"/>
<feature type="transmembrane region" description="Helical" evidence="1">
    <location>
        <begin position="23"/>
        <end position="46"/>
    </location>
</feature>
<accession>A0AAP5I7G0</accession>
<dbReference type="RefSeq" id="WP_208346117.1">
    <property type="nucleotide sequence ID" value="NZ_CAWQFN010000880.1"/>
</dbReference>
<keyword evidence="1" id="KW-0472">Membrane</keyword>
<dbReference type="AlphaFoldDB" id="A0AAP5I7G0"/>
<reference evidence="3" key="1">
    <citation type="journal article" date="2021" name="Science">
        <title>Hunting the eagle killer: A cyanobacterial neurotoxin causes vacuolar myelinopathy.</title>
        <authorList>
            <person name="Breinlinger S."/>
            <person name="Phillips T.J."/>
            <person name="Haram B.N."/>
            <person name="Mares J."/>
            <person name="Martinez Yerena J.A."/>
            <person name="Hrouzek P."/>
            <person name="Sobotka R."/>
            <person name="Henderson W.M."/>
            <person name="Schmieder P."/>
            <person name="Williams S.M."/>
            <person name="Lauderdale J.D."/>
            <person name="Wilde H.D."/>
            <person name="Gerrin W."/>
            <person name="Kust A."/>
            <person name="Washington J.W."/>
            <person name="Wagner C."/>
            <person name="Geier B."/>
            <person name="Liebeke M."/>
            <person name="Enke H."/>
            <person name="Niedermeyer T.H.J."/>
            <person name="Wilde S.B."/>
        </authorList>
    </citation>
    <scope>NUCLEOTIDE SEQUENCE [LARGE SCALE GENOMIC DNA]</scope>
    <source>
        <strain evidence="3">Thurmond2011</strain>
    </source>
</reference>
<evidence type="ECO:0000313" key="3">
    <source>
        <dbReference type="Proteomes" id="UP000667802"/>
    </source>
</evidence>
<feature type="transmembrane region" description="Helical" evidence="1">
    <location>
        <begin position="58"/>
        <end position="78"/>
    </location>
</feature>
<protein>
    <recommendedName>
        <fullName evidence="4">Oligosaccharide flippase family protein</fullName>
    </recommendedName>
</protein>
<name>A0AAP5I7G0_9CYAN</name>
<organism evidence="2 3">
    <name type="scientific">Aetokthonos hydrillicola Thurmond2011</name>
    <dbReference type="NCBI Taxonomy" id="2712845"/>
    <lineage>
        <taxon>Bacteria</taxon>
        <taxon>Bacillati</taxon>
        <taxon>Cyanobacteriota</taxon>
        <taxon>Cyanophyceae</taxon>
        <taxon>Nostocales</taxon>
        <taxon>Hapalosiphonaceae</taxon>
        <taxon>Aetokthonos</taxon>
    </lineage>
</organism>